<proteinExistence type="predicted"/>
<accession>A0ABQ2JG31</accession>
<evidence type="ECO:0000313" key="2">
    <source>
        <dbReference type="Proteomes" id="UP000600080"/>
    </source>
</evidence>
<gene>
    <name evidence="1" type="ORF">GCM10012285_28370</name>
</gene>
<evidence type="ECO:0008006" key="3">
    <source>
        <dbReference type="Google" id="ProtNLM"/>
    </source>
</evidence>
<dbReference type="EMBL" id="BMND01000009">
    <property type="protein sequence ID" value="GGN45064.1"/>
    <property type="molecule type" value="Genomic_DNA"/>
</dbReference>
<sequence length="314" mass="36210">MNQLIGQEVGASRYLPKAPHRLVWYDLTAGDAEVPMGDGEWHRSCSPGILAYHASKSPIPVVILLHEINPDTHVRLLANLEEHLPDFGFTRMGEQQWGTERAIIRVFNKSGSDASIDMLRRSDAVFLINDPNAITEWAMRPTFSREISARSVSYFRGFTTMGCNASGLKRSKGTRRGRIELFDRIAALQHTLPRYRDLCFAPIIRDRDQWAYLVETSDKWRPKTEDLIRSAFKKYRRDATVTWYRNEEARFRGEMLRLFLTQAELKGVRGQEKHWVNATLDERIEMISAFEDAPVPRPPEQMGIWAIDDEETSE</sequence>
<evidence type="ECO:0000313" key="1">
    <source>
        <dbReference type="EMBL" id="GGN45064.1"/>
    </source>
</evidence>
<name>A0ABQ2JG31_9ACTN</name>
<keyword evidence="2" id="KW-1185">Reference proteome</keyword>
<reference evidence="2" key="1">
    <citation type="journal article" date="2019" name="Int. J. Syst. Evol. Microbiol.">
        <title>The Global Catalogue of Microorganisms (GCM) 10K type strain sequencing project: providing services to taxonomists for standard genome sequencing and annotation.</title>
        <authorList>
            <consortium name="The Broad Institute Genomics Platform"/>
            <consortium name="The Broad Institute Genome Sequencing Center for Infectious Disease"/>
            <person name="Wu L."/>
            <person name="Ma J."/>
        </authorList>
    </citation>
    <scope>NUCLEOTIDE SEQUENCE [LARGE SCALE GENOMIC DNA]</scope>
    <source>
        <strain evidence="2">CGMCC 4.7323</strain>
    </source>
</reference>
<organism evidence="1 2">
    <name type="scientific">Streptomyces kronopolitis</name>
    <dbReference type="NCBI Taxonomy" id="1612435"/>
    <lineage>
        <taxon>Bacteria</taxon>
        <taxon>Bacillati</taxon>
        <taxon>Actinomycetota</taxon>
        <taxon>Actinomycetes</taxon>
        <taxon>Kitasatosporales</taxon>
        <taxon>Streptomycetaceae</taxon>
        <taxon>Streptomyces</taxon>
    </lineage>
</organism>
<dbReference type="Proteomes" id="UP000600080">
    <property type="component" value="Unassembled WGS sequence"/>
</dbReference>
<protein>
    <recommendedName>
        <fullName evidence="3">Three-Cys-motif partner protein TcmP</fullName>
    </recommendedName>
</protein>
<comment type="caution">
    <text evidence="1">The sequence shown here is derived from an EMBL/GenBank/DDBJ whole genome shotgun (WGS) entry which is preliminary data.</text>
</comment>